<dbReference type="Gene3D" id="1.20.1050.10">
    <property type="match status" value="1"/>
</dbReference>
<dbReference type="InterPro" id="IPR050931">
    <property type="entry name" value="Mito_Protein_Transport_Metaxin"/>
</dbReference>
<evidence type="ECO:0000259" key="2">
    <source>
        <dbReference type="Pfam" id="PF17171"/>
    </source>
</evidence>
<comment type="similarity">
    <text evidence="1">Belongs to the FAX family.</text>
</comment>
<feature type="domain" description="Thioredoxin-like fold" evidence="3">
    <location>
        <begin position="34"/>
        <end position="127"/>
    </location>
</feature>
<dbReference type="CDD" id="cd03193">
    <property type="entry name" value="GST_C_Metaxin"/>
    <property type="match status" value="1"/>
</dbReference>
<protein>
    <recommendedName>
        <fullName evidence="6">GST C-terminal domain-containing protein</fullName>
    </recommendedName>
</protein>
<evidence type="ECO:0000259" key="3">
    <source>
        <dbReference type="Pfam" id="PF17172"/>
    </source>
</evidence>
<evidence type="ECO:0008006" key="6">
    <source>
        <dbReference type="Google" id="ProtNLM"/>
    </source>
</evidence>
<dbReference type="EMBL" id="RQTK01000770">
    <property type="protein sequence ID" value="RUS75113.1"/>
    <property type="molecule type" value="Genomic_DNA"/>
</dbReference>
<sequence length="247" mass="28184">MAQSMKPERPPPGPPDTLIVYGVSSDPDMPSLSPYVLKLEVYLKLAKVPYVLSERIAFSSKGKVPWMSYNGEEIADSHFCIDFVKSKFGADLNKGLSAEQLAVSHAFRIMMDEFHFWLNVHFRLYDPDDPIIVRLDPTAPGRRAFKERYDGYMNAQGVGRHSEGQITRLFVDNLKALDALLGQKSFLMGESPTEVDCSVFGFLAAIILYPSKHFDEVMGKDYVLREFPKLYEYSMRIKELTYPNFKM</sequence>
<dbReference type="OrthoDB" id="5809458at2759"/>
<dbReference type="SFLD" id="SFLDG01200">
    <property type="entry name" value="SUF1.1"/>
    <property type="match status" value="1"/>
</dbReference>
<dbReference type="InterPro" id="IPR033468">
    <property type="entry name" value="Metaxin_GST"/>
</dbReference>
<dbReference type="InterPro" id="IPR036282">
    <property type="entry name" value="Glutathione-S-Trfase_C_sf"/>
</dbReference>
<gene>
    <name evidence="4" type="ORF">EGW08_017120</name>
</gene>
<keyword evidence="5" id="KW-1185">Reference proteome</keyword>
<proteinExistence type="inferred from homology"/>
<dbReference type="Pfam" id="PF17171">
    <property type="entry name" value="GST_C_6"/>
    <property type="match status" value="1"/>
</dbReference>
<evidence type="ECO:0000313" key="4">
    <source>
        <dbReference type="EMBL" id="RUS75113.1"/>
    </source>
</evidence>
<evidence type="ECO:0000256" key="1">
    <source>
        <dbReference type="ARBA" id="ARBA00006475"/>
    </source>
</evidence>
<dbReference type="SFLD" id="SFLDG01180">
    <property type="entry name" value="SUF1"/>
    <property type="match status" value="1"/>
</dbReference>
<evidence type="ECO:0000313" key="5">
    <source>
        <dbReference type="Proteomes" id="UP000271974"/>
    </source>
</evidence>
<dbReference type="SFLD" id="SFLDS00019">
    <property type="entry name" value="Glutathione_Transferase_(cytos"/>
    <property type="match status" value="1"/>
</dbReference>
<reference evidence="4 5" key="1">
    <citation type="submission" date="2019-01" db="EMBL/GenBank/DDBJ databases">
        <title>A draft genome assembly of the solar-powered sea slug Elysia chlorotica.</title>
        <authorList>
            <person name="Cai H."/>
            <person name="Li Q."/>
            <person name="Fang X."/>
            <person name="Li J."/>
            <person name="Curtis N.E."/>
            <person name="Altenburger A."/>
            <person name="Shibata T."/>
            <person name="Feng M."/>
            <person name="Maeda T."/>
            <person name="Schwartz J.A."/>
            <person name="Shigenobu S."/>
            <person name="Lundholm N."/>
            <person name="Nishiyama T."/>
            <person name="Yang H."/>
            <person name="Hasebe M."/>
            <person name="Li S."/>
            <person name="Pierce S.K."/>
            <person name="Wang J."/>
        </authorList>
    </citation>
    <scope>NUCLEOTIDE SEQUENCE [LARGE SCALE GENOMIC DNA]</scope>
    <source>
        <strain evidence="4">EC2010</strain>
        <tissue evidence="4">Whole organism of an adult</tissue>
    </source>
</reference>
<dbReference type="SUPFAM" id="SSF52833">
    <property type="entry name" value="Thioredoxin-like"/>
    <property type="match status" value="1"/>
</dbReference>
<organism evidence="4 5">
    <name type="scientific">Elysia chlorotica</name>
    <name type="common">Eastern emerald elysia</name>
    <name type="synonym">Sea slug</name>
    <dbReference type="NCBI Taxonomy" id="188477"/>
    <lineage>
        <taxon>Eukaryota</taxon>
        <taxon>Metazoa</taxon>
        <taxon>Spiralia</taxon>
        <taxon>Lophotrochozoa</taxon>
        <taxon>Mollusca</taxon>
        <taxon>Gastropoda</taxon>
        <taxon>Heterobranchia</taxon>
        <taxon>Euthyneura</taxon>
        <taxon>Panpulmonata</taxon>
        <taxon>Sacoglossa</taxon>
        <taxon>Placobranchoidea</taxon>
        <taxon>Plakobranchidae</taxon>
        <taxon>Elysia</taxon>
    </lineage>
</organism>
<dbReference type="Pfam" id="PF17172">
    <property type="entry name" value="GST_N_4"/>
    <property type="match status" value="1"/>
</dbReference>
<dbReference type="AlphaFoldDB" id="A0A3S0ZBJ8"/>
<dbReference type="InterPro" id="IPR012336">
    <property type="entry name" value="Thioredoxin-like_fold"/>
</dbReference>
<dbReference type="InterPro" id="IPR036249">
    <property type="entry name" value="Thioredoxin-like_sf"/>
</dbReference>
<dbReference type="PANTHER" id="PTHR12289">
    <property type="entry name" value="METAXIN RELATED"/>
    <property type="match status" value="1"/>
</dbReference>
<dbReference type="PANTHER" id="PTHR12289:SF41">
    <property type="entry name" value="FAILED AXON CONNECTIONS-RELATED"/>
    <property type="match status" value="1"/>
</dbReference>
<comment type="caution">
    <text evidence="4">The sequence shown here is derived from an EMBL/GenBank/DDBJ whole genome shotgun (WGS) entry which is preliminary data.</text>
</comment>
<feature type="domain" description="Metaxin glutathione S-transferase" evidence="2">
    <location>
        <begin position="173"/>
        <end position="237"/>
    </location>
</feature>
<dbReference type="InterPro" id="IPR040079">
    <property type="entry name" value="Glutathione_S-Trfase"/>
</dbReference>
<dbReference type="GO" id="GO:0005737">
    <property type="term" value="C:cytoplasm"/>
    <property type="evidence" value="ECO:0007669"/>
    <property type="project" value="TreeGrafter"/>
</dbReference>
<dbReference type="Proteomes" id="UP000271974">
    <property type="component" value="Unassembled WGS sequence"/>
</dbReference>
<dbReference type="InterPro" id="IPR026928">
    <property type="entry name" value="FAX/IsoI-like"/>
</dbReference>
<accession>A0A3S0ZBJ8</accession>
<dbReference type="SUPFAM" id="SSF47616">
    <property type="entry name" value="GST C-terminal domain-like"/>
    <property type="match status" value="1"/>
</dbReference>
<name>A0A3S0ZBJ8_ELYCH</name>